<sequence>MAPAIFGLRLWMAFVTLFNLSIIIAWCAYLIPLNNKYADIAAKADHDTYNDFNPIQRYEYYWGDYAIIIASVVLFPAYLYSIWGKKPLVSNKYTRAFLMLLPALFLIGVQLRQVDVTLMFIKFVVDRPRKSGFNPFSCANSDGSVNADCALIQSHIFVPIVTGFFTIIEVAVTLFRGPLHSAKEIYH</sequence>
<keyword evidence="1" id="KW-1133">Transmembrane helix</keyword>
<dbReference type="AlphaFoldDB" id="A0A9P6FB76"/>
<organism evidence="2 3">
    <name type="scientific">Mortierella hygrophila</name>
    <dbReference type="NCBI Taxonomy" id="979708"/>
    <lineage>
        <taxon>Eukaryota</taxon>
        <taxon>Fungi</taxon>
        <taxon>Fungi incertae sedis</taxon>
        <taxon>Mucoromycota</taxon>
        <taxon>Mortierellomycotina</taxon>
        <taxon>Mortierellomycetes</taxon>
        <taxon>Mortierellales</taxon>
        <taxon>Mortierellaceae</taxon>
        <taxon>Mortierella</taxon>
    </lineage>
</organism>
<proteinExistence type="predicted"/>
<dbReference type="EMBL" id="JAAAXW010000060">
    <property type="protein sequence ID" value="KAF9546131.1"/>
    <property type="molecule type" value="Genomic_DNA"/>
</dbReference>
<feature type="transmembrane region" description="Helical" evidence="1">
    <location>
        <begin position="93"/>
        <end position="111"/>
    </location>
</feature>
<feature type="transmembrane region" description="Helical" evidence="1">
    <location>
        <begin position="12"/>
        <end position="31"/>
    </location>
</feature>
<feature type="transmembrane region" description="Helical" evidence="1">
    <location>
        <begin position="156"/>
        <end position="175"/>
    </location>
</feature>
<comment type="caution">
    <text evidence="2">The sequence shown here is derived from an EMBL/GenBank/DDBJ whole genome shotgun (WGS) entry which is preliminary data.</text>
</comment>
<keyword evidence="1" id="KW-0812">Transmembrane</keyword>
<evidence type="ECO:0000313" key="3">
    <source>
        <dbReference type="Proteomes" id="UP000723463"/>
    </source>
</evidence>
<protein>
    <submittedName>
        <fullName evidence="2">Uncharacterized protein</fullName>
    </submittedName>
</protein>
<accession>A0A9P6FB76</accession>
<feature type="transmembrane region" description="Helical" evidence="1">
    <location>
        <begin position="60"/>
        <end position="81"/>
    </location>
</feature>
<evidence type="ECO:0000313" key="2">
    <source>
        <dbReference type="EMBL" id="KAF9546131.1"/>
    </source>
</evidence>
<keyword evidence="1" id="KW-0472">Membrane</keyword>
<gene>
    <name evidence="2" type="ORF">EC957_010117</name>
</gene>
<name>A0A9P6FB76_9FUNG</name>
<dbReference type="Proteomes" id="UP000723463">
    <property type="component" value="Unassembled WGS sequence"/>
</dbReference>
<evidence type="ECO:0000256" key="1">
    <source>
        <dbReference type="SAM" id="Phobius"/>
    </source>
</evidence>
<reference evidence="2" key="1">
    <citation type="journal article" date="2020" name="Fungal Divers.">
        <title>Resolving the Mortierellaceae phylogeny through synthesis of multi-gene phylogenetics and phylogenomics.</title>
        <authorList>
            <person name="Vandepol N."/>
            <person name="Liber J."/>
            <person name="Desiro A."/>
            <person name="Na H."/>
            <person name="Kennedy M."/>
            <person name="Barry K."/>
            <person name="Grigoriev I.V."/>
            <person name="Miller A.N."/>
            <person name="O'Donnell K."/>
            <person name="Stajich J.E."/>
            <person name="Bonito G."/>
        </authorList>
    </citation>
    <scope>NUCLEOTIDE SEQUENCE</scope>
    <source>
        <strain evidence="2">NRRL 2591</strain>
    </source>
</reference>
<keyword evidence="3" id="KW-1185">Reference proteome</keyword>